<keyword evidence="5 9" id="KW-0028">Amino-acid biosynthesis</keyword>
<keyword evidence="7 9" id="KW-0057">Aromatic amino acid biosynthesis</keyword>
<dbReference type="Pfam" id="PF00697">
    <property type="entry name" value="PRAI"/>
    <property type="match status" value="1"/>
</dbReference>
<evidence type="ECO:0000256" key="4">
    <source>
        <dbReference type="ARBA" id="ARBA00022272"/>
    </source>
</evidence>
<dbReference type="CDD" id="cd00405">
    <property type="entry name" value="PRAI"/>
    <property type="match status" value="1"/>
</dbReference>
<accession>A0ABX2IEP1</accession>
<keyword evidence="6 9" id="KW-0822">Tryptophan biosynthesis</keyword>
<dbReference type="PANTHER" id="PTHR42894">
    <property type="entry name" value="N-(5'-PHOSPHORIBOSYL)ANTHRANILATE ISOMERASE"/>
    <property type="match status" value="1"/>
</dbReference>
<proteinExistence type="inferred from homology"/>
<evidence type="ECO:0000256" key="7">
    <source>
        <dbReference type="ARBA" id="ARBA00023141"/>
    </source>
</evidence>
<keyword evidence="8 9" id="KW-0413">Isomerase</keyword>
<comment type="catalytic activity">
    <reaction evidence="1 9">
        <text>N-(5-phospho-beta-D-ribosyl)anthranilate = 1-(2-carboxyphenylamino)-1-deoxy-D-ribulose 5-phosphate</text>
        <dbReference type="Rhea" id="RHEA:21540"/>
        <dbReference type="ChEBI" id="CHEBI:18277"/>
        <dbReference type="ChEBI" id="CHEBI:58613"/>
        <dbReference type="EC" id="5.3.1.24"/>
    </reaction>
</comment>
<dbReference type="RefSeq" id="WP_170022000.1">
    <property type="nucleotide sequence ID" value="NZ_JABCSC020000002.1"/>
</dbReference>
<evidence type="ECO:0000256" key="5">
    <source>
        <dbReference type="ARBA" id="ARBA00022605"/>
    </source>
</evidence>
<name>A0ABX2IEP1_9RHOO</name>
<dbReference type="Proteomes" id="UP000778523">
    <property type="component" value="Unassembled WGS sequence"/>
</dbReference>
<dbReference type="PANTHER" id="PTHR42894:SF1">
    <property type="entry name" value="N-(5'-PHOSPHORIBOSYL)ANTHRANILATE ISOMERASE"/>
    <property type="match status" value="1"/>
</dbReference>
<dbReference type="InterPro" id="IPR001240">
    <property type="entry name" value="PRAI_dom"/>
</dbReference>
<evidence type="ECO:0000256" key="6">
    <source>
        <dbReference type="ARBA" id="ARBA00022822"/>
    </source>
</evidence>
<evidence type="ECO:0000256" key="3">
    <source>
        <dbReference type="ARBA" id="ARBA00012572"/>
    </source>
</evidence>
<feature type="domain" description="N-(5'phosphoribosyl) anthranilate isomerase (PRAI)" evidence="10">
    <location>
        <begin position="6"/>
        <end position="199"/>
    </location>
</feature>
<sequence length="213" mass="22660">MMRTRIKICGLTRVEDVRAAVAAGADAIGFVFYPPSPRAVSIEQARELCAELPPFVASVGLFVNEEAARVREVLAEVPLSLLQFHGEEDAAYCESFGRAWMKAARVRAGFDLLNYAARFPGAAGLLVDAWVEGYGGGGEVFDWSLLPETFPVPLVLAGGLNPGNVAQAVSTVQPWAVDVSSGVEAAKGIKDRALIEAFVAGVREADGRKQVLV</sequence>
<dbReference type="InterPro" id="IPR013785">
    <property type="entry name" value="Aldolase_TIM"/>
</dbReference>
<evidence type="ECO:0000256" key="8">
    <source>
        <dbReference type="ARBA" id="ARBA00023235"/>
    </source>
</evidence>
<dbReference type="EMBL" id="JABCSC020000002">
    <property type="protein sequence ID" value="NSL55144.1"/>
    <property type="molecule type" value="Genomic_DNA"/>
</dbReference>
<evidence type="ECO:0000256" key="9">
    <source>
        <dbReference type="HAMAP-Rule" id="MF_00135"/>
    </source>
</evidence>
<dbReference type="GO" id="GO:0004640">
    <property type="term" value="F:phosphoribosylanthranilate isomerase activity"/>
    <property type="evidence" value="ECO:0007669"/>
    <property type="project" value="UniProtKB-EC"/>
</dbReference>
<comment type="pathway">
    <text evidence="2 9">Amino-acid biosynthesis; L-tryptophan biosynthesis; L-tryptophan from chorismate: step 3/5.</text>
</comment>
<dbReference type="NCBIfam" id="NF002298">
    <property type="entry name" value="PRK01222.1-4"/>
    <property type="match status" value="1"/>
</dbReference>
<dbReference type="EC" id="5.3.1.24" evidence="3 9"/>
<evidence type="ECO:0000313" key="11">
    <source>
        <dbReference type="EMBL" id="NSL55144.1"/>
    </source>
</evidence>
<dbReference type="Gene3D" id="3.20.20.70">
    <property type="entry name" value="Aldolase class I"/>
    <property type="match status" value="1"/>
</dbReference>
<gene>
    <name evidence="9" type="primary">trpF</name>
    <name evidence="11" type="ORF">HJ583_008930</name>
</gene>
<dbReference type="NCBIfam" id="NF002299">
    <property type="entry name" value="PRK01222.1-6"/>
    <property type="match status" value="1"/>
</dbReference>
<comment type="caution">
    <text evidence="11">The sequence shown here is derived from an EMBL/GenBank/DDBJ whole genome shotgun (WGS) entry which is preliminary data.</text>
</comment>
<evidence type="ECO:0000259" key="10">
    <source>
        <dbReference type="Pfam" id="PF00697"/>
    </source>
</evidence>
<dbReference type="InterPro" id="IPR044643">
    <property type="entry name" value="TrpF_fam"/>
</dbReference>
<evidence type="ECO:0000256" key="2">
    <source>
        <dbReference type="ARBA" id="ARBA00004664"/>
    </source>
</evidence>
<protein>
    <recommendedName>
        <fullName evidence="4 9">N-(5'-phosphoribosyl)anthranilate isomerase</fullName>
        <shortName evidence="9">PRAI</shortName>
        <ecNumber evidence="3 9">5.3.1.24</ecNumber>
    </recommendedName>
</protein>
<dbReference type="SUPFAM" id="SSF51366">
    <property type="entry name" value="Ribulose-phoshate binding barrel"/>
    <property type="match status" value="1"/>
</dbReference>
<comment type="similarity">
    <text evidence="9">Belongs to the TrpF family.</text>
</comment>
<evidence type="ECO:0000313" key="12">
    <source>
        <dbReference type="Proteomes" id="UP000778523"/>
    </source>
</evidence>
<dbReference type="InterPro" id="IPR011060">
    <property type="entry name" value="RibuloseP-bd_barrel"/>
</dbReference>
<organism evidence="11 12">
    <name type="scientific">Uliginosibacterium aquaticum</name>
    <dbReference type="NCBI Taxonomy" id="2731212"/>
    <lineage>
        <taxon>Bacteria</taxon>
        <taxon>Pseudomonadati</taxon>
        <taxon>Pseudomonadota</taxon>
        <taxon>Betaproteobacteria</taxon>
        <taxon>Rhodocyclales</taxon>
        <taxon>Zoogloeaceae</taxon>
        <taxon>Uliginosibacterium</taxon>
    </lineage>
</organism>
<keyword evidence="12" id="KW-1185">Reference proteome</keyword>
<dbReference type="HAMAP" id="MF_00135">
    <property type="entry name" value="PRAI"/>
    <property type="match status" value="1"/>
</dbReference>
<evidence type="ECO:0000256" key="1">
    <source>
        <dbReference type="ARBA" id="ARBA00001164"/>
    </source>
</evidence>
<reference evidence="11 12" key="1">
    <citation type="submission" date="2020-06" db="EMBL/GenBank/DDBJ databases">
        <title>Draft genome of Uliginosibacterium sp. IMCC34675.</title>
        <authorList>
            <person name="Song J."/>
        </authorList>
    </citation>
    <scope>NUCLEOTIDE SEQUENCE [LARGE SCALE GENOMIC DNA]</scope>
    <source>
        <strain evidence="11 12">IMCC34675</strain>
    </source>
</reference>